<keyword evidence="1" id="KW-0812">Transmembrane</keyword>
<proteinExistence type="predicted"/>
<organism evidence="2 3">
    <name type="scientific">Streptomyces macrosporus</name>
    <dbReference type="NCBI Taxonomy" id="44032"/>
    <lineage>
        <taxon>Bacteria</taxon>
        <taxon>Bacillati</taxon>
        <taxon>Actinomycetota</taxon>
        <taxon>Actinomycetes</taxon>
        <taxon>Kitasatosporales</taxon>
        <taxon>Streptomycetaceae</taxon>
        <taxon>Streptomyces</taxon>
    </lineage>
</organism>
<evidence type="ECO:0000313" key="2">
    <source>
        <dbReference type="EMBL" id="GAA2449441.1"/>
    </source>
</evidence>
<evidence type="ECO:0000313" key="3">
    <source>
        <dbReference type="Proteomes" id="UP001501638"/>
    </source>
</evidence>
<dbReference type="RefSeq" id="WP_344324127.1">
    <property type="nucleotide sequence ID" value="NZ_BAAASZ010000026.1"/>
</dbReference>
<dbReference type="Proteomes" id="UP001501638">
    <property type="component" value="Unassembled WGS sequence"/>
</dbReference>
<dbReference type="EMBL" id="BAAASZ010000026">
    <property type="protein sequence ID" value="GAA2449441.1"/>
    <property type="molecule type" value="Genomic_DNA"/>
</dbReference>
<protein>
    <recommendedName>
        <fullName evidence="4">Integral membrane protein</fullName>
    </recommendedName>
</protein>
<gene>
    <name evidence="2" type="ORF">GCM10010405_36050</name>
</gene>
<feature type="transmembrane region" description="Helical" evidence="1">
    <location>
        <begin position="116"/>
        <end position="133"/>
    </location>
</feature>
<keyword evidence="1" id="KW-1133">Transmembrane helix</keyword>
<keyword evidence="3" id="KW-1185">Reference proteome</keyword>
<feature type="transmembrane region" description="Helical" evidence="1">
    <location>
        <begin position="140"/>
        <end position="158"/>
    </location>
</feature>
<feature type="transmembrane region" description="Helical" evidence="1">
    <location>
        <begin position="82"/>
        <end position="104"/>
    </location>
</feature>
<evidence type="ECO:0000256" key="1">
    <source>
        <dbReference type="SAM" id="Phobius"/>
    </source>
</evidence>
<reference evidence="3" key="1">
    <citation type="journal article" date="2019" name="Int. J. Syst. Evol. Microbiol.">
        <title>The Global Catalogue of Microorganisms (GCM) 10K type strain sequencing project: providing services to taxonomists for standard genome sequencing and annotation.</title>
        <authorList>
            <consortium name="The Broad Institute Genomics Platform"/>
            <consortium name="The Broad Institute Genome Sequencing Center for Infectious Disease"/>
            <person name="Wu L."/>
            <person name="Ma J."/>
        </authorList>
    </citation>
    <scope>NUCLEOTIDE SEQUENCE [LARGE SCALE GENOMIC DNA]</scope>
    <source>
        <strain evidence="3">JCM 6305</strain>
    </source>
</reference>
<feature type="transmembrane region" description="Helical" evidence="1">
    <location>
        <begin position="46"/>
        <end position="70"/>
    </location>
</feature>
<name>A0ABP5XBT2_9ACTN</name>
<keyword evidence="1" id="KW-0472">Membrane</keyword>
<accession>A0ABP5XBT2</accession>
<sequence>MSARLASVFVAGCLLTVVQVEAVLVAVFATDSDGRTTGGVVGVALAALAVVAVVGTALLAAVGAAFRPFVPLVRRRRGPWRWAAGVHALGTVCTVGAVAVALAMRPRGGGPEIDDLLFPFGGACHALAAALFLPGPRVRTAALGAAVLLAAGWWYVAWDAGRTPTLDEWIAANGVDRALLRVGDPPPGHVLGGVGASEDGFGAAYVRPGSAGLHLSVERVGHDTRRTDRRGCPVPYGETIRCEDDGGGRLLVVYEGDHEWWELRLRRDGLVHTVTVRDASAGLPAARHVLSTLRPATDAELAGLVELPVRR</sequence>
<evidence type="ECO:0008006" key="4">
    <source>
        <dbReference type="Google" id="ProtNLM"/>
    </source>
</evidence>
<comment type="caution">
    <text evidence="2">The sequence shown here is derived from an EMBL/GenBank/DDBJ whole genome shotgun (WGS) entry which is preliminary data.</text>
</comment>